<name>A0A9P9YZJ4_9MUSC</name>
<feature type="compositionally biased region" description="Polar residues" evidence="1">
    <location>
        <begin position="312"/>
        <end position="325"/>
    </location>
</feature>
<evidence type="ECO:0000256" key="1">
    <source>
        <dbReference type="SAM" id="MobiDB-lite"/>
    </source>
</evidence>
<comment type="caution">
    <text evidence="3">The sequence shown here is derived from an EMBL/GenBank/DDBJ whole genome shotgun (WGS) entry which is preliminary data.</text>
</comment>
<feature type="non-terminal residue" evidence="3">
    <location>
        <position position="1"/>
    </location>
</feature>
<feature type="region of interest" description="Disordered" evidence="1">
    <location>
        <begin position="388"/>
        <end position="470"/>
    </location>
</feature>
<feature type="compositionally biased region" description="Low complexity" evidence="1">
    <location>
        <begin position="297"/>
        <end position="310"/>
    </location>
</feature>
<proteinExistence type="predicted"/>
<sequence>SIVSAVIGKHTFFCEKVSVAVVFFLLFYHIYVGSSLMVDPDAQRYRLSLRGLNEENSRIFDNGCSRKESSPSGDELGNPTNRKLHKSRSRTRRPTSNGAVGNTGQKPLKELPDGARSSTSSGSGSGSGSSSDSRSGSSSRSSSGSSSGSRSGSSSSPSFSPEVKSPQHSPKDVEHSASLIVKTEPNDERVDGDEILPSKQADSVSMSSSSDSITILSEIGNISPIEVVGSSEEELEGIEKNRYKSSGSVYSSRSMKDSPISNLKDKSFPDSHGIKEEPNGDYNDKIIMPRVFPPIPSSSGSVPSSLSMKPTEISNSKDQSFPDSQSLEEEPKGDNNDKEKIPISPVSSSNGNVLSLLSRTSPDIPSPCSGDEPTEFIGKMKLLQDQSDSFDSLHINSDQQSRETINLKRLRNESPEMEISFSSEEETGQPKENLEKLRNESPEMEISFSSEEETGQPKENLEKLRNESPE</sequence>
<evidence type="ECO:0000313" key="3">
    <source>
        <dbReference type="EMBL" id="KAI8046030.1"/>
    </source>
</evidence>
<protein>
    <submittedName>
        <fullName evidence="3">Uncharacterized protein</fullName>
    </submittedName>
</protein>
<feature type="compositionally biased region" description="Polar residues" evidence="1">
    <location>
        <begin position="388"/>
        <end position="404"/>
    </location>
</feature>
<reference evidence="3" key="1">
    <citation type="journal article" date="2023" name="Genome Biol. Evol.">
        <title>Long-read-based Genome Assembly of Drosophila gunungcola Reveals Fewer Chemosensory Genes in Flower-breeding Species.</title>
        <authorList>
            <person name="Negi A."/>
            <person name="Liao B.Y."/>
            <person name="Yeh S.D."/>
        </authorList>
    </citation>
    <scope>NUCLEOTIDE SEQUENCE</scope>
    <source>
        <strain evidence="3">Sukarami</strain>
    </source>
</reference>
<feature type="compositionally biased region" description="Basic and acidic residues" evidence="1">
    <location>
        <begin position="455"/>
        <end position="470"/>
    </location>
</feature>
<gene>
    <name evidence="3" type="ORF">M5D96_002230</name>
</gene>
<evidence type="ECO:0000256" key="2">
    <source>
        <dbReference type="SAM" id="Phobius"/>
    </source>
</evidence>
<accession>A0A9P9YZJ4</accession>
<feature type="compositionally biased region" description="Basic residues" evidence="1">
    <location>
        <begin position="82"/>
        <end position="93"/>
    </location>
</feature>
<feature type="region of interest" description="Disordered" evidence="1">
    <location>
        <begin position="59"/>
        <end position="376"/>
    </location>
</feature>
<dbReference type="Proteomes" id="UP001059596">
    <property type="component" value="Chromosome 3R"/>
</dbReference>
<keyword evidence="2" id="KW-1133">Transmembrane helix</keyword>
<feature type="compositionally biased region" description="Basic and acidic residues" evidence="1">
    <location>
        <begin position="428"/>
        <end position="441"/>
    </location>
</feature>
<feature type="compositionally biased region" description="Basic and acidic residues" evidence="1">
    <location>
        <begin position="59"/>
        <end position="69"/>
    </location>
</feature>
<feature type="non-terminal residue" evidence="3">
    <location>
        <position position="470"/>
    </location>
</feature>
<evidence type="ECO:0000313" key="4">
    <source>
        <dbReference type="Proteomes" id="UP001059596"/>
    </source>
</evidence>
<dbReference type="EMBL" id="JAMKOV010000001">
    <property type="protein sequence ID" value="KAI8046030.1"/>
    <property type="molecule type" value="Genomic_DNA"/>
</dbReference>
<feature type="compositionally biased region" description="Low complexity" evidence="1">
    <location>
        <begin position="116"/>
        <end position="160"/>
    </location>
</feature>
<feature type="compositionally biased region" description="Low complexity" evidence="1">
    <location>
        <begin position="344"/>
        <end position="358"/>
    </location>
</feature>
<keyword evidence="2" id="KW-0812">Transmembrane</keyword>
<feature type="compositionally biased region" description="Low complexity" evidence="1">
    <location>
        <begin position="203"/>
        <end position="230"/>
    </location>
</feature>
<feature type="compositionally biased region" description="Polar residues" evidence="1">
    <location>
        <begin position="94"/>
        <end position="105"/>
    </location>
</feature>
<feature type="compositionally biased region" description="Basic and acidic residues" evidence="1">
    <location>
        <begin position="263"/>
        <end position="284"/>
    </location>
</feature>
<keyword evidence="4" id="KW-1185">Reference proteome</keyword>
<feature type="compositionally biased region" description="Basic and acidic residues" evidence="1">
    <location>
        <begin position="329"/>
        <end position="341"/>
    </location>
</feature>
<feature type="transmembrane region" description="Helical" evidence="2">
    <location>
        <begin position="17"/>
        <end position="38"/>
    </location>
</feature>
<organism evidence="3 4">
    <name type="scientific">Drosophila gunungcola</name>
    <name type="common">fruit fly</name>
    <dbReference type="NCBI Taxonomy" id="103775"/>
    <lineage>
        <taxon>Eukaryota</taxon>
        <taxon>Metazoa</taxon>
        <taxon>Ecdysozoa</taxon>
        <taxon>Arthropoda</taxon>
        <taxon>Hexapoda</taxon>
        <taxon>Insecta</taxon>
        <taxon>Pterygota</taxon>
        <taxon>Neoptera</taxon>
        <taxon>Endopterygota</taxon>
        <taxon>Diptera</taxon>
        <taxon>Brachycera</taxon>
        <taxon>Muscomorpha</taxon>
        <taxon>Ephydroidea</taxon>
        <taxon>Drosophilidae</taxon>
        <taxon>Drosophila</taxon>
        <taxon>Sophophora</taxon>
    </lineage>
</organism>
<dbReference type="AlphaFoldDB" id="A0A9P9YZJ4"/>
<keyword evidence="2" id="KW-0472">Membrane</keyword>